<keyword evidence="2" id="KW-1185">Reference proteome</keyword>
<dbReference type="EMBL" id="CAXLJM020000023">
    <property type="protein sequence ID" value="CAL8089728.1"/>
    <property type="molecule type" value="Genomic_DNA"/>
</dbReference>
<evidence type="ECO:0000313" key="2">
    <source>
        <dbReference type="Proteomes" id="UP001642540"/>
    </source>
</evidence>
<evidence type="ECO:0000313" key="1">
    <source>
        <dbReference type="EMBL" id="CAL8089728.1"/>
    </source>
</evidence>
<name>A0ABP1Q573_9HEXA</name>
<protein>
    <submittedName>
        <fullName evidence="1">Uncharacterized protein</fullName>
    </submittedName>
</protein>
<organism evidence="1 2">
    <name type="scientific">Orchesella dallaii</name>
    <dbReference type="NCBI Taxonomy" id="48710"/>
    <lineage>
        <taxon>Eukaryota</taxon>
        <taxon>Metazoa</taxon>
        <taxon>Ecdysozoa</taxon>
        <taxon>Arthropoda</taxon>
        <taxon>Hexapoda</taxon>
        <taxon>Collembola</taxon>
        <taxon>Entomobryomorpha</taxon>
        <taxon>Entomobryoidea</taxon>
        <taxon>Orchesellidae</taxon>
        <taxon>Orchesellinae</taxon>
        <taxon>Orchesella</taxon>
    </lineage>
</organism>
<accession>A0ABP1Q573</accession>
<dbReference type="Proteomes" id="UP001642540">
    <property type="component" value="Unassembled WGS sequence"/>
</dbReference>
<reference evidence="1 2" key="1">
    <citation type="submission" date="2024-08" db="EMBL/GenBank/DDBJ databases">
        <authorList>
            <person name="Cucini C."/>
            <person name="Frati F."/>
        </authorList>
    </citation>
    <scope>NUCLEOTIDE SEQUENCE [LARGE SCALE GENOMIC DNA]</scope>
</reference>
<proteinExistence type="predicted"/>
<comment type="caution">
    <text evidence="1">The sequence shown here is derived from an EMBL/GenBank/DDBJ whole genome shotgun (WGS) entry which is preliminary data.</text>
</comment>
<gene>
    <name evidence="1" type="ORF">ODALV1_LOCUS7457</name>
</gene>
<sequence length="818" mass="94216">MNIEKGETKIFEFTNEINPSDEVHIKATIYLKDYGEAKIFDNTKIPNKRNLQVKMKWPSKKRIIQGKISFPTSIIEPLYLDLDVSVVNEVTEESVMKLISSSSIGFYNFDENLKNLSVSTKNVMELKNQKWEAGLEGVYMKEFHDHNEISGKKLYKMDNITLLTYYIPPELKTYLIHLQCTDHILERHWIYNHLLKAERPDVTPLHLQLDSDYRDEYHALYDYLTPHIEIEFNSTLIYKIKTFLKVCHRENFLYIFPLLDVDFSIKDIAELESNSKYYRSGHNEMTTNGKLECSSTGVNLPLCNQINLSFKCSSEDVDYYRGPWVANMTFENDNRNNVIDILNVKLRANYEKLRETRKSLNDDFGNNNIVGDILNTVEGDHLMKHSYNLEYNLRRKSANDDNNLKNKAVNGSYMFTKMFESWDFFEISDQHQWSQIDNGNLYIWTNLMNHTTDINQTSESATFSSQYVSLGEEESNNNITWMELRSSLDSNGFGLLQNILLQPSTLLNTYEGTINADLLIKTEFSPVKTFRVLVSHDHNKNENEDDESTKYDTLSELNVILNEKEISCTNFLKAVEGKMMGIGNTFMGKCRSVDGISDVTVKTFVVCPKNILDISQDNLVHVDVSSSWTNKDDDDTDLRISNDLIYGPTTSGLPMIRLTYAENSTDIDVGKNGSIFIFQNVANMEMTEELRLTETVISDSLDVLSFTQTSLQGISQQIVDDYFNVTNLNDIQVDSGPKWRDYNINVRSNIVIQGNSSNSQFNTKWFGFEERLYHCQSLYQICTDNGTNSTDHLIDTSNYCNLAILPAKNLAYALLQRI</sequence>